<dbReference type="EC" id="2.1.1.225" evidence="12"/>
<keyword evidence="5 12" id="KW-0819">tRNA processing</keyword>
<dbReference type="OrthoDB" id="258806at2759"/>
<dbReference type="Pfam" id="PF05253">
    <property type="entry name" value="zf-U11-48K"/>
    <property type="match status" value="1"/>
</dbReference>
<evidence type="ECO:0000256" key="2">
    <source>
        <dbReference type="ARBA" id="ARBA00022603"/>
    </source>
</evidence>
<dbReference type="InterPro" id="IPR022776">
    <property type="entry name" value="TRM13/UPF0224_CHHC_Znf_dom"/>
</dbReference>
<protein>
    <recommendedName>
        <fullName evidence="12">tRNA:m(4)X modification enzyme TRM13</fullName>
        <ecNumber evidence="12">2.1.1.225</ecNumber>
    </recommendedName>
</protein>
<evidence type="ECO:0000256" key="12">
    <source>
        <dbReference type="RuleBase" id="RU367103"/>
    </source>
</evidence>
<dbReference type="AlphaFoldDB" id="A0A9P0FJ69"/>
<dbReference type="GO" id="GO:0030488">
    <property type="term" value="P:tRNA methylation"/>
    <property type="evidence" value="ECO:0007669"/>
    <property type="project" value="InterPro"/>
</dbReference>
<evidence type="ECO:0000256" key="9">
    <source>
        <dbReference type="ARBA" id="ARBA00048165"/>
    </source>
</evidence>
<proteinExistence type="inferred from homology"/>
<evidence type="ECO:0000256" key="10">
    <source>
        <dbReference type="ARBA" id="ARBA00048635"/>
    </source>
</evidence>
<accession>A0A9P0FJ69</accession>
<organism evidence="14 15">
    <name type="scientific">Brassicogethes aeneus</name>
    <name type="common">Rape pollen beetle</name>
    <name type="synonym">Meligethes aeneus</name>
    <dbReference type="NCBI Taxonomy" id="1431903"/>
    <lineage>
        <taxon>Eukaryota</taxon>
        <taxon>Metazoa</taxon>
        <taxon>Ecdysozoa</taxon>
        <taxon>Arthropoda</taxon>
        <taxon>Hexapoda</taxon>
        <taxon>Insecta</taxon>
        <taxon>Pterygota</taxon>
        <taxon>Neoptera</taxon>
        <taxon>Endopterygota</taxon>
        <taxon>Coleoptera</taxon>
        <taxon>Polyphaga</taxon>
        <taxon>Cucujiformia</taxon>
        <taxon>Nitidulidae</taxon>
        <taxon>Meligethinae</taxon>
        <taxon>Brassicogethes</taxon>
    </lineage>
</organism>
<evidence type="ECO:0000313" key="15">
    <source>
        <dbReference type="Proteomes" id="UP001154078"/>
    </source>
</evidence>
<dbReference type="Proteomes" id="UP001154078">
    <property type="component" value="Chromosome 6"/>
</dbReference>
<dbReference type="Pfam" id="PF11722">
    <property type="entry name" value="zf-TRM13_CCCH"/>
    <property type="match status" value="1"/>
</dbReference>
<keyword evidence="4 12" id="KW-0949">S-adenosyl-L-methionine</keyword>
<dbReference type="PANTHER" id="PTHR12998">
    <property type="entry name" value="TRNA:M(4)X MODIFICATION ENZYME TRM13 HOMOLOG"/>
    <property type="match status" value="1"/>
</dbReference>
<keyword evidence="15" id="KW-1185">Reference proteome</keyword>
<evidence type="ECO:0000256" key="11">
    <source>
        <dbReference type="ARBA" id="ARBA00049393"/>
    </source>
</evidence>
<dbReference type="GO" id="GO:0106050">
    <property type="term" value="F:tRNA 2'-O-methyltransferase activity"/>
    <property type="evidence" value="ECO:0007669"/>
    <property type="project" value="UniProtKB-UniRule"/>
</dbReference>
<dbReference type="InterPro" id="IPR007871">
    <property type="entry name" value="Methyltransferase_TRM13"/>
</dbReference>
<evidence type="ECO:0000256" key="7">
    <source>
        <dbReference type="ARBA" id="ARBA00022771"/>
    </source>
</evidence>
<dbReference type="InterPro" id="IPR021721">
    <property type="entry name" value="Znf_CCCH-type_TRM13"/>
</dbReference>
<evidence type="ECO:0000256" key="1">
    <source>
        <dbReference type="ARBA" id="ARBA00005265"/>
    </source>
</evidence>
<evidence type="ECO:0000313" key="14">
    <source>
        <dbReference type="EMBL" id="CAH0558842.1"/>
    </source>
</evidence>
<comment type="catalytic activity">
    <reaction evidence="10 12">
        <text>cytidine(4) in tRNA(Gly)(GCC) + S-adenosyl-L-methionine = 2'-O-methylcytidine(4) in tRNA(Gly)(GCC) + S-adenosyl-L-homocysteine + H(+)</text>
        <dbReference type="Rhea" id="RHEA:43192"/>
        <dbReference type="Rhea" id="RHEA-COMP:10399"/>
        <dbReference type="Rhea" id="RHEA-COMP:10400"/>
        <dbReference type="ChEBI" id="CHEBI:15378"/>
        <dbReference type="ChEBI" id="CHEBI:57856"/>
        <dbReference type="ChEBI" id="CHEBI:59789"/>
        <dbReference type="ChEBI" id="CHEBI:74495"/>
        <dbReference type="ChEBI" id="CHEBI:82748"/>
        <dbReference type="EC" id="2.1.1.225"/>
    </reaction>
</comment>
<comment type="similarity">
    <text evidence="1 12">Belongs to the methyltransferase TRM13 family.</text>
</comment>
<dbReference type="Pfam" id="PF05206">
    <property type="entry name" value="TRM13"/>
    <property type="match status" value="1"/>
</dbReference>
<comment type="catalytic activity">
    <reaction evidence="9 12">
        <text>cytidine(4) in tRNA(Pro) + S-adenosyl-L-methionine = 2'-O-methylcytidine(4) in tRNA(Pro) + S-adenosyl-L-homocysteine + H(+)</text>
        <dbReference type="Rhea" id="RHEA:32767"/>
        <dbReference type="Rhea" id="RHEA-COMP:10397"/>
        <dbReference type="Rhea" id="RHEA-COMP:10398"/>
        <dbReference type="ChEBI" id="CHEBI:15378"/>
        <dbReference type="ChEBI" id="CHEBI:57856"/>
        <dbReference type="ChEBI" id="CHEBI:59789"/>
        <dbReference type="ChEBI" id="CHEBI:74495"/>
        <dbReference type="ChEBI" id="CHEBI:82748"/>
        <dbReference type="EC" id="2.1.1.225"/>
    </reaction>
</comment>
<keyword evidence="8 12" id="KW-0862">Zinc</keyword>
<dbReference type="EMBL" id="OV121137">
    <property type="protein sequence ID" value="CAH0558842.1"/>
    <property type="molecule type" value="Genomic_DNA"/>
</dbReference>
<evidence type="ECO:0000256" key="5">
    <source>
        <dbReference type="ARBA" id="ARBA00022694"/>
    </source>
</evidence>
<keyword evidence="7 12" id="KW-0863">Zinc-finger</keyword>
<name>A0A9P0FJ69_BRAAE</name>
<reference evidence="14" key="1">
    <citation type="submission" date="2021-12" db="EMBL/GenBank/DDBJ databases">
        <authorList>
            <person name="King R."/>
        </authorList>
    </citation>
    <scope>NUCLEOTIDE SEQUENCE</scope>
</reference>
<evidence type="ECO:0000256" key="4">
    <source>
        <dbReference type="ARBA" id="ARBA00022691"/>
    </source>
</evidence>
<evidence type="ECO:0000256" key="8">
    <source>
        <dbReference type="ARBA" id="ARBA00022833"/>
    </source>
</evidence>
<gene>
    <name evidence="14" type="ORF">MELIAE_LOCUS9082</name>
</gene>
<comment type="function">
    <text evidence="12">tRNA methylase which 2'-O-methylates cytidine(4) in tRNA(Pro) and tRNA(Gly)(GCC), and adenosine(4) in tRNA(His).</text>
</comment>
<keyword evidence="2 12" id="KW-0489">Methyltransferase</keyword>
<evidence type="ECO:0000256" key="6">
    <source>
        <dbReference type="ARBA" id="ARBA00022723"/>
    </source>
</evidence>
<evidence type="ECO:0000259" key="13">
    <source>
        <dbReference type="PROSITE" id="PS51800"/>
    </source>
</evidence>
<dbReference type="GO" id="GO:0008270">
    <property type="term" value="F:zinc ion binding"/>
    <property type="evidence" value="ECO:0007669"/>
    <property type="project" value="UniProtKB-KW"/>
</dbReference>
<comment type="catalytic activity">
    <reaction evidence="11 12">
        <text>adenosine(4) in tRNA(His) + S-adenosyl-L-methionine = 2'-O-methyladenosine(4) in tRNA(His) + S-adenosyl-L-homocysteine + H(+)</text>
        <dbReference type="Rhea" id="RHEA:43196"/>
        <dbReference type="Rhea" id="RHEA-COMP:10401"/>
        <dbReference type="Rhea" id="RHEA-COMP:10402"/>
        <dbReference type="ChEBI" id="CHEBI:15378"/>
        <dbReference type="ChEBI" id="CHEBI:57856"/>
        <dbReference type="ChEBI" id="CHEBI:59789"/>
        <dbReference type="ChEBI" id="CHEBI:74411"/>
        <dbReference type="ChEBI" id="CHEBI:74477"/>
        <dbReference type="EC" id="2.1.1.225"/>
    </reaction>
</comment>
<dbReference type="InterPro" id="IPR039044">
    <property type="entry name" value="Trm13"/>
</dbReference>
<keyword evidence="6 12" id="KW-0479">Metal-binding</keyword>
<keyword evidence="3 12" id="KW-0808">Transferase</keyword>
<dbReference type="PROSITE" id="PS51800">
    <property type="entry name" value="ZF_CHHC_U11_48K"/>
    <property type="match status" value="1"/>
</dbReference>
<feature type="domain" description="CHHC U11-48K-type" evidence="13">
    <location>
        <begin position="50"/>
        <end position="77"/>
    </location>
</feature>
<evidence type="ECO:0000256" key="3">
    <source>
        <dbReference type="ARBA" id="ARBA00022679"/>
    </source>
</evidence>
<sequence length="423" mass="48941">MEKPQKICKFFVTRKKRNCRMYVKEGEEYCGEHLKPKDIQEIPEEDKKSRVVCPLDRTHTCYAHKLNKHLKICNARQSKVEPYIEKGINSGKFEDSVEDSFKFLSTYSVSDILETIKKVNKVYEDHVNNQITDKILSEKNVEDEMTKPEYGDKTKKHLKQASSILGLLFNYDLVKPNTCYIEFGAGRGQLTYWISKSTENLEGTCLLLVERASPKHKRDNKLAKTTEVVQRIRADISDLVLDKLEVINKTTNVVGVTKHLCGEATDLAIRCLTNVKENQNKVQGAIMTFCCHHRCRWTSYVGKDFFMKNELTKEDFEIVCGLTSWATCGSGISREKRNMTKKEKDNEIKDTEVKEEIKITRDVELGLNREEKECVGRKSKNVLNWGRLEHMQEKGYNCYLHHYIDKSISLENVCIVACKNNKL</sequence>
<dbReference type="PANTHER" id="PTHR12998:SF0">
    <property type="entry name" value="TRNA:M(4)X MODIFICATION ENZYME TRM13 HOMOLOG"/>
    <property type="match status" value="1"/>
</dbReference>